<keyword evidence="1" id="KW-0732">Signal</keyword>
<feature type="signal peptide" evidence="1">
    <location>
        <begin position="1"/>
        <end position="23"/>
    </location>
</feature>
<dbReference type="SMART" id="SM00034">
    <property type="entry name" value="CLECT"/>
    <property type="match status" value="1"/>
</dbReference>
<dbReference type="PROSITE" id="PS50041">
    <property type="entry name" value="C_TYPE_LECTIN_2"/>
    <property type="match status" value="1"/>
</dbReference>
<feature type="chain" id="PRO_5029454160" description="C-type lectin domain-containing protein" evidence="1">
    <location>
        <begin position="24"/>
        <end position="169"/>
    </location>
</feature>
<dbReference type="OrthoDB" id="6118498at2759"/>
<dbReference type="SUPFAM" id="SSF56436">
    <property type="entry name" value="C-type lectin-like"/>
    <property type="match status" value="1"/>
</dbReference>
<feature type="domain" description="C-type lectin" evidence="2">
    <location>
        <begin position="37"/>
        <end position="163"/>
    </location>
</feature>
<gene>
    <name evidence="3" type="ORF">EB796_022697</name>
</gene>
<evidence type="ECO:0000313" key="3">
    <source>
        <dbReference type="EMBL" id="KAF6018998.1"/>
    </source>
</evidence>
<dbReference type="InterPro" id="IPR016187">
    <property type="entry name" value="CTDL_fold"/>
</dbReference>
<dbReference type="InterPro" id="IPR016186">
    <property type="entry name" value="C-type_lectin-like/link_sf"/>
</dbReference>
<dbReference type="Proteomes" id="UP000593567">
    <property type="component" value="Unassembled WGS sequence"/>
</dbReference>
<dbReference type="CDD" id="cd00037">
    <property type="entry name" value="CLECT"/>
    <property type="match status" value="1"/>
</dbReference>
<reference evidence="3" key="1">
    <citation type="submission" date="2020-06" db="EMBL/GenBank/DDBJ databases">
        <title>Draft genome of Bugula neritina, a colonial animal packing powerful symbionts and potential medicines.</title>
        <authorList>
            <person name="Rayko M."/>
        </authorList>
    </citation>
    <scope>NUCLEOTIDE SEQUENCE [LARGE SCALE GENOMIC DNA]</scope>
    <source>
        <strain evidence="3">Kwan_BN1</strain>
    </source>
</reference>
<evidence type="ECO:0000259" key="2">
    <source>
        <dbReference type="PROSITE" id="PS50041"/>
    </source>
</evidence>
<accession>A0A7J7J0K7</accession>
<comment type="caution">
    <text evidence="3">The sequence shown here is derived from an EMBL/GenBank/DDBJ whole genome shotgun (WGS) entry which is preliminary data.</text>
</comment>
<proteinExistence type="predicted"/>
<evidence type="ECO:0000313" key="4">
    <source>
        <dbReference type="Proteomes" id="UP000593567"/>
    </source>
</evidence>
<dbReference type="AlphaFoldDB" id="A0A7J7J0K7"/>
<dbReference type="Gene3D" id="3.10.100.10">
    <property type="entry name" value="Mannose-Binding Protein A, subunit A"/>
    <property type="match status" value="1"/>
</dbReference>
<evidence type="ECO:0000256" key="1">
    <source>
        <dbReference type="SAM" id="SignalP"/>
    </source>
</evidence>
<name>A0A7J7J0K7_BUGNE</name>
<organism evidence="3 4">
    <name type="scientific">Bugula neritina</name>
    <name type="common">Brown bryozoan</name>
    <name type="synonym">Sertularia neritina</name>
    <dbReference type="NCBI Taxonomy" id="10212"/>
    <lineage>
        <taxon>Eukaryota</taxon>
        <taxon>Metazoa</taxon>
        <taxon>Spiralia</taxon>
        <taxon>Lophotrochozoa</taxon>
        <taxon>Bryozoa</taxon>
        <taxon>Gymnolaemata</taxon>
        <taxon>Cheilostomatida</taxon>
        <taxon>Flustrina</taxon>
        <taxon>Buguloidea</taxon>
        <taxon>Bugulidae</taxon>
        <taxon>Bugula</taxon>
    </lineage>
</organism>
<dbReference type="InterPro" id="IPR001304">
    <property type="entry name" value="C-type_lectin-like"/>
</dbReference>
<sequence>MLKYYVMVGAFFCVASWLPSAKANQDLCPKGYMLGAFKLACLRFSNDELGWNDAVMACRATHDSLLVLDTIKDIVGFRTLRAQFYEWRKVPVWLGGKNYDGIWRWGSGSKIGMPILLSNYKRGRPRFQLDKNHPKLVCLQQLGFPDLTWAEDYCSTKKRYMCERPISKY</sequence>
<protein>
    <recommendedName>
        <fullName evidence="2">C-type lectin domain-containing protein</fullName>
    </recommendedName>
</protein>
<dbReference type="EMBL" id="VXIV02003260">
    <property type="protein sequence ID" value="KAF6018998.1"/>
    <property type="molecule type" value="Genomic_DNA"/>
</dbReference>
<keyword evidence="4" id="KW-1185">Reference proteome</keyword>